<evidence type="ECO:0000313" key="13">
    <source>
        <dbReference type="Proteomes" id="UP000280960"/>
    </source>
</evidence>
<dbReference type="Pfam" id="PF02879">
    <property type="entry name" value="PGM_PMM_II"/>
    <property type="match status" value="1"/>
</dbReference>
<name>A0A3G2R3X4_9FIRM</name>
<evidence type="ECO:0000256" key="7">
    <source>
        <dbReference type="RuleBase" id="RU004326"/>
    </source>
</evidence>
<dbReference type="Pfam" id="PF02878">
    <property type="entry name" value="PGM_PMM_I"/>
    <property type="match status" value="1"/>
</dbReference>
<gene>
    <name evidence="12" type="ORF">D2962_05145</name>
</gene>
<evidence type="ECO:0000259" key="11">
    <source>
        <dbReference type="Pfam" id="PF02880"/>
    </source>
</evidence>
<evidence type="ECO:0000256" key="3">
    <source>
        <dbReference type="ARBA" id="ARBA00022553"/>
    </source>
</evidence>
<dbReference type="PANTHER" id="PTHR43771:SF2">
    <property type="entry name" value="PHOSPHOMANNOMUTASE_PHOSPHOGLUCOMUTASE"/>
    <property type="match status" value="1"/>
</dbReference>
<feature type="domain" description="Alpha-D-phosphohexomutase C-terminal" evidence="8">
    <location>
        <begin position="370"/>
        <end position="434"/>
    </location>
</feature>
<keyword evidence="3" id="KW-0597">Phosphoprotein</keyword>
<dbReference type="GO" id="GO:0000287">
    <property type="term" value="F:magnesium ion binding"/>
    <property type="evidence" value="ECO:0007669"/>
    <property type="project" value="InterPro"/>
</dbReference>
<comment type="similarity">
    <text evidence="2 7">Belongs to the phosphohexose mutase family.</text>
</comment>
<dbReference type="Proteomes" id="UP000280960">
    <property type="component" value="Chromosome"/>
</dbReference>
<dbReference type="Pfam" id="PF00408">
    <property type="entry name" value="PGM_PMM_IV"/>
    <property type="match status" value="1"/>
</dbReference>
<keyword evidence="5 7" id="KW-0460">Magnesium</keyword>
<dbReference type="KEGG" id="bacg:D2962_05145"/>
<evidence type="ECO:0000259" key="9">
    <source>
        <dbReference type="Pfam" id="PF02878"/>
    </source>
</evidence>
<dbReference type="InterPro" id="IPR005844">
    <property type="entry name" value="A-D-PHexomutase_a/b/a-I"/>
</dbReference>
<keyword evidence="6" id="KW-0413">Isomerase</keyword>
<dbReference type="SUPFAM" id="SSF53738">
    <property type="entry name" value="Phosphoglucomutase, first 3 domains"/>
    <property type="match status" value="3"/>
</dbReference>
<keyword evidence="4 7" id="KW-0479">Metal-binding</keyword>
<evidence type="ECO:0000256" key="5">
    <source>
        <dbReference type="ARBA" id="ARBA00022842"/>
    </source>
</evidence>
<organism evidence="12 13">
    <name type="scientific">Biomaibacter acetigenes</name>
    <dbReference type="NCBI Taxonomy" id="2316383"/>
    <lineage>
        <taxon>Bacteria</taxon>
        <taxon>Bacillati</taxon>
        <taxon>Bacillota</taxon>
        <taxon>Clostridia</taxon>
        <taxon>Thermosediminibacterales</taxon>
        <taxon>Tepidanaerobacteraceae</taxon>
        <taxon>Biomaibacter</taxon>
    </lineage>
</organism>
<dbReference type="Pfam" id="PF02880">
    <property type="entry name" value="PGM_PMM_III"/>
    <property type="match status" value="1"/>
</dbReference>
<sequence length="445" mass="49665">MSIFKACDIRGTYGKDLTAEDAFNIGRAFGTIIEGRSVVVGGDVRLSTPALKQELIRGLFLTGCKVTDIGTLPTPAFYYSKRHLGTYAGVMVTASHNPARYNGFKFTFGELPVQEKDIEYIEKLTKSNDYRSGNGYIENHPMLEEYQKYIRSLFKPISGKIKVVIDAGNGVCGPVAIKLFESLGYEVVTLFCEPDGNFPNREPNPAVAENLRHLQEKVIETNADLGIAFDGDGDRVAFVDEKGEILSSERGIIIFARYLFEKYGPGKVVYDHKCSTIVEKEISKAGGEAIREKSGHAFIKRNFLLQDAVMAGEISGHYFFKELGGDDGIYAALLMGELLDEKKVKLSQLSSQIPDYYITPDIRVPYPYDDKEELLKSVKEKFKEYPIDTMDGVRAIFPNGWGLIRISVTEPVITMRFEGDTPENLAAIKEHFLEAVPKIKTLIKD</sequence>
<evidence type="ECO:0000313" key="12">
    <source>
        <dbReference type="EMBL" id="AYO30079.1"/>
    </source>
</evidence>
<dbReference type="CDD" id="cd03089">
    <property type="entry name" value="PMM_PGM"/>
    <property type="match status" value="1"/>
</dbReference>
<dbReference type="PRINTS" id="PR00509">
    <property type="entry name" value="PGMPMM"/>
</dbReference>
<dbReference type="InterPro" id="IPR036900">
    <property type="entry name" value="A-D-PHexomutase_C_sf"/>
</dbReference>
<dbReference type="Gene3D" id="3.30.310.50">
    <property type="entry name" value="Alpha-D-phosphohexomutase, C-terminal domain"/>
    <property type="match status" value="1"/>
</dbReference>
<feature type="domain" description="Alpha-D-phosphohexomutase alpha/beta/alpha" evidence="10">
    <location>
        <begin position="145"/>
        <end position="243"/>
    </location>
</feature>
<dbReference type="InterPro" id="IPR005841">
    <property type="entry name" value="Alpha-D-phosphohexomutase_SF"/>
</dbReference>
<dbReference type="SUPFAM" id="SSF55957">
    <property type="entry name" value="Phosphoglucomutase, C-terminal domain"/>
    <property type="match status" value="1"/>
</dbReference>
<dbReference type="GO" id="GO:0005975">
    <property type="term" value="P:carbohydrate metabolic process"/>
    <property type="evidence" value="ECO:0007669"/>
    <property type="project" value="InterPro"/>
</dbReference>
<dbReference type="PROSITE" id="PS00710">
    <property type="entry name" value="PGM_PMM"/>
    <property type="match status" value="1"/>
</dbReference>
<dbReference type="Gene3D" id="3.40.120.10">
    <property type="entry name" value="Alpha-D-Glucose-1,6-Bisphosphate, subunit A, domain 3"/>
    <property type="match status" value="3"/>
</dbReference>
<keyword evidence="13" id="KW-1185">Reference proteome</keyword>
<dbReference type="AlphaFoldDB" id="A0A3G2R3X4"/>
<evidence type="ECO:0000256" key="2">
    <source>
        <dbReference type="ARBA" id="ARBA00010231"/>
    </source>
</evidence>
<evidence type="ECO:0000256" key="4">
    <source>
        <dbReference type="ARBA" id="ARBA00022723"/>
    </source>
</evidence>
<dbReference type="InterPro" id="IPR005845">
    <property type="entry name" value="A-D-PHexomutase_a/b/a-II"/>
</dbReference>
<accession>A0A3G2R3X4</accession>
<proteinExistence type="inferred from homology"/>
<dbReference type="InterPro" id="IPR016055">
    <property type="entry name" value="A-D-PHexomutase_a/b/a-I/II/III"/>
</dbReference>
<dbReference type="InterPro" id="IPR016066">
    <property type="entry name" value="A-D-PHexomutase_CS"/>
</dbReference>
<evidence type="ECO:0000259" key="10">
    <source>
        <dbReference type="Pfam" id="PF02879"/>
    </source>
</evidence>
<reference evidence="12 13" key="1">
    <citation type="submission" date="2018-10" db="EMBL/GenBank/DDBJ databases">
        <authorList>
            <person name="Zhang X."/>
        </authorList>
    </citation>
    <scope>NUCLEOTIDE SEQUENCE [LARGE SCALE GENOMIC DNA]</scope>
    <source>
        <strain evidence="12 13">SK-G1</strain>
    </source>
</reference>
<dbReference type="InterPro" id="IPR005846">
    <property type="entry name" value="A-D-PHexomutase_a/b/a-III"/>
</dbReference>
<dbReference type="RefSeq" id="WP_122014348.1">
    <property type="nucleotide sequence ID" value="NZ_CP033169.1"/>
</dbReference>
<dbReference type="InterPro" id="IPR005843">
    <property type="entry name" value="A-D-PHexomutase_C"/>
</dbReference>
<dbReference type="GO" id="GO:0016868">
    <property type="term" value="F:intramolecular phosphotransferase activity"/>
    <property type="evidence" value="ECO:0007669"/>
    <property type="project" value="InterPro"/>
</dbReference>
<evidence type="ECO:0000256" key="1">
    <source>
        <dbReference type="ARBA" id="ARBA00001946"/>
    </source>
</evidence>
<dbReference type="EMBL" id="CP033169">
    <property type="protein sequence ID" value="AYO30079.1"/>
    <property type="molecule type" value="Genomic_DNA"/>
</dbReference>
<dbReference type="PANTHER" id="PTHR43771">
    <property type="entry name" value="PHOSPHOMANNOMUTASE"/>
    <property type="match status" value="1"/>
</dbReference>
<evidence type="ECO:0000259" key="8">
    <source>
        <dbReference type="Pfam" id="PF00408"/>
    </source>
</evidence>
<feature type="domain" description="Alpha-D-phosphohexomutase alpha/beta/alpha" evidence="11">
    <location>
        <begin position="252"/>
        <end position="354"/>
    </location>
</feature>
<evidence type="ECO:0000256" key="6">
    <source>
        <dbReference type="ARBA" id="ARBA00023235"/>
    </source>
</evidence>
<comment type="cofactor">
    <cofactor evidence="1">
        <name>Mg(2+)</name>
        <dbReference type="ChEBI" id="CHEBI:18420"/>
    </cofactor>
</comment>
<protein>
    <submittedName>
        <fullName evidence="12">Phosphomannomutase/phosphoglucomutase</fullName>
    </submittedName>
</protein>
<feature type="domain" description="Alpha-D-phosphohexomutase alpha/beta/alpha" evidence="9">
    <location>
        <begin position="3"/>
        <end position="130"/>
    </location>
</feature>